<feature type="transmembrane region" description="Helical" evidence="1">
    <location>
        <begin position="311"/>
        <end position="330"/>
    </location>
</feature>
<dbReference type="RefSeq" id="XP_049137982.1">
    <property type="nucleotide sequence ID" value="XM_049296758.1"/>
</dbReference>
<protein>
    <submittedName>
        <fullName evidence="3">DHHC zinc finger domain-containing protein</fullName>
    </submittedName>
</protein>
<dbReference type="GeneID" id="73351768"/>
<dbReference type="PROSITE" id="PS50216">
    <property type="entry name" value="DHHC"/>
    <property type="match status" value="1"/>
</dbReference>
<feature type="transmembrane region" description="Helical" evidence="1">
    <location>
        <begin position="282"/>
        <end position="305"/>
    </location>
</feature>
<dbReference type="KEGG" id="clup:CLUP02_17854"/>
<evidence type="ECO:0000256" key="1">
    <source>
        <dbReference type="SAM" id="Phobius"/>
    </source>
</evidence>
<reference evidence="3" key="1">
    <citation type="journal article" date="2021" name="Mol. Plant Microbe Interact.">
        <title>Complete Genome Sequence of the Plant-Pathogenic Fungus Colletotrichum lupini.</title>
        <authorList>
            <person name="Baroncelli R."/>
            <person name="Pensec F."/>
            <person name="Da Lio D."/>
            <person name="Boufleur T."/>
            <person name="Vicente I."/>
            <person name="Sarrocco S."/>
            <person name="Picot A."/>
            <person name="Baraldi E."/>
            <person name="Sukno S."/>
            <person name="Thon M."/>
            <person name="Le Floch G."/>
        </authorList>
    </citation>
    <scope>NUCLEOTIDE SEQUENCE</scope>
    <source>
        <strain evidence="3">IMI 504893</strain>
    </source>
</reference>
<accession>A0A9Q8WAR7</accession>
<name>A0A9Q8WAR7_9PEZI</name>
<proteinExistence type="predicted"/>
<keyword evidence="4" id="KW-1185">Reference proteome</keyword>
<keyword evidence="1" id="KW-1133">Transmembrane helix</keyword>
<organism evidence="3 4">
    <name type="scientific">Colletotrichum lupini</name>
    <dbReference type="NCBI Taxonomy" id="145971"/>
    <lineage>
        <taxon>Eukaryota</taxon>
        <taxon>Fungi</taxon>
        <taxon>Dikarya</taxon>
        <taxon>Ascomycota</taxon>
        <taxon>Pezizomycotina</taxon>
        <taxon>Sordariomycetes</taxon>
        <taxon>Hypocreomycetidae</taxon>
        <taxon>Glomerellales</taxon>
        <taxon>Glomerellaceae</taxon>
        <taxon>Colletotrichum</taxon>
        <taxon>Colletotrichum acutatum species complex</taxon>
    </lineage>
</organism>
<feature type="transmembrane region" description="Helical" evidence="1">
    <location>
        <begin position="153"/>
        <end position="179"/>
    </location>
</feature>
<evidence type="ECO:0000313" key="3">
    <source>
        <dbReference type="EMBL" id="UQC76341.1"/>
    </source>
</evidence>
<keyword evidence="1" id="KW-0812">Transmembrane</keyword>
<dbReference type="Proteomes" id="UP000830671">
    <property type="component" value="Chromosome 10"/>
</dbReference>
<gene>
    <name evidence="3" type="ORF">CLUP02_17854</name>
</gene>
<feature type="transmembrane region" description="Helical" evidence="1">
    <location>
        <begin position="111"/>
        <end position="133"/>
    </location>
</feature>
<evidence type="ECO:0000256" key="2">
    <source>
        <dbReference type="SAM" id="SignalP"/>
    </source>
</evidence>
<keyword evidence="1" id="KW-0472">Membrane</keyword>
<dbReference type="AlphaFoldDB" id="A0A9Q8WAR7"/>
<dbReference type="EMBL" id="CP019472">
    <property type="protein sequence ID" value="UQC76341.1"/>
    <property type="molecule type" value="Genomic_DNA"/>
</dbReference>
<feature type="chain" id="PRO_5040155906" evidence="2">
    <location>
        <begin position="23"/>
        <end position="474"/>
    </location>
</feature>
<feature type="signal peptide" evidence="2">
    <location>
        <begin position="1"/>
        <end position="22"/>
    </location>
</feature>
<keyword evidence="2" id="KW-0732">Signal</keyword>
<evidence type="ECO:0000313" key="4">
    <source>
        <dbReference type="Proteomes" id="UP000830671"/>
    </source>
</evidence>
<sequence>MAFLPSLSLKALVVIVVPPCLTNLLVLEKEEDESQVNCLLVFFFVYSLSFHQNLPQSALRRRHLLSAAAAAAAAMESVVETVSSSAAWVIGVTLAIANASFAWVSAWIPVLLVFDMAATSWWVCHSLATMFFIPALQDQPAWAAFVPISRDLATAYALLVVYVFVLFHTAGCLVSLWWYSYCIIRRGYRIPRGAVTRRKVVMQTLADADDSRYWFDLGFRPNLCLRCSRNADLEGGEGPGSILDRMYHGTTNKGVDLGCIALFDHYCWWLWCPVSLETQKPYLLFMGWVVVFHLYSLGVLCWPLASFGTRWSLPPAVVAAGALPFVFLWVKKAPFRGQWVNQGLRNQTHKETTAYIRNLPQQAWPMGIAGPNGLEHVTVGFNPWDLGAMGNLRAVLGDSIWEWPFFWRTPRRVREFGAHPDWDLPFGPRWGQFMEDRALVVPVGGLPDGISLAPLPPALRNDISRRRRIWSSED</sequence>
<feature type="transmembrane region" description="Helical" evidence="1">
    <location>
        <begin position="85"/>
        <end position="104"/>
    </location>
</feature>